<proteinExistence type="predicted"/>
<dbReference type="PANTHER" id="PTHR47163">
    <property type="entry name" value="DDE_TNP_IS1595 DOMAIN-CONTAINING PROTEIN"/>
    <property type="match status" value="1"/>
</dbReference>
<evidence type="ECO:0000313" key="2">
    <source>
        <dbReference type="Proteomes" id="UP000008909"/>
    </source>
</evidence>
<accession>G7YUJ8</accession>
<evidence type="ECO:0008006" key="3">
    <source>
        <dbReference type="Google" id="ProtNLM"/>
    </source>
</evidence>
<evidence type="ECO:0000313" key="1">
    <source>
        <dbReference type="EMBL" id="GAA56628.1"/>
    </source>
</evidence>
<organism evidence="1 2">
    <name type="scientific">Clonorchis sinensis</name>
    <name type="common">Chinese liver fluke</name>
    <dbReference type="NCBI Taxonomy" id="79923"/>
    <lineage>
        <taxon>Eukaryota</taxon>
        <taxon>Metazoa</taxon>
        <taxon>Spiralia</taxon>
        <taxon>Lophotrochozoa</taxon>
        <taxon>Platyhelminthes</taxon>
        <taxon>Trematoda</taxon>
        <taxon>Digenea</taxon>
        <taxon>Opisthorchiida</taxon>
        <taxon>Opisthorchiata</taxon>
        <taxon>Opisthorchiidae</taxon>
        <taxon>Clonorchis</taxon>
    </lineage>
</organism>
<gene>
    <name evidence="1" type="ORF">CLF_111264</name>
</gene>
<protein>
    <recommendedName>
        <fullName evidence="3">ISXO2-like transposase domain-containing protein</fullName>
    </recommendedName>
</protein>
<reference evidence="1" key="1">
    <citation type="journal article" date="2011" name="Genome Biol.">
        <title>The draft genome of the carcinogenic human liver fluke Clonorchis sinensis.</title>
        <authorList>
            <person name="Wang X."/>
            <person name="Chen W."/>
            <person name="Huang Y."/>
            <person name="Sun J."/>
            <person name="Men J."/>
            <person name="Liu H."/>
            <person name="Luo F."/>
            <person name="Guo L."/>
            <person name="Lv X."/>
            <person name="Deng C."/>
            <person name="Zhou C."/>
            <person name="Fan Y."/>
            <person name="Li X."/>
            <person name="Huang L."/>
            <person name="Hu Y."/>
            <person name="Liang C."/>
            <person name="Hu X."/>
            <person name="Xu J."/>
            <person name="Yu X."/>
        </authorList>
    </citation>
    <scope>NUCLEOTIDE SEQUENCE [LARGE SCALE GENOMIC DNA]</scope>
    <source>
        <strain evidence="1">Henan</strain>
    </source>
</reference>
<reference key="2">
    <citation type="submission" date="2011-10" db="EMBL/GenBank/DDBJ databases">
        <title>The genome and transcriptome sequence of Clonorchis sinensis provide insights into the carcinogenic liver fluke.</title>
        <authorList>
            <person name="Wang X."/>
            <person name="Huang Y."/>
            <person name="Chen W."/>
            <person name="Liu H."/>
            <person name="Guo L."/>
            <person name="Chen Y."/>
            <person name="Luo F."/>
            <person name="Zhou W."/>
            <person name="Sun J."/>
            <person name="Mao Q."/>
            <person name="Liang P."/>
            <person name="Zhou C."/>
            <person name="Tian Y."/>
            <person name="Men J."/>
            <person name="Lv X."/>
            <person name="Huang L."/>
            <person name="Zhou J."/>
            <person name="Hu Y."/>
            <person name="Li R."/>
            <person name="Zhang F."/>
            <person name="Lei H."/>
            <person name="Li X."/>
            <person name="Hu X."/>
            <person name="Liang C."/>
            <person name="Xu J."/>
            <person name="Wu Z."/>
            <person name="Yu X."/>
        </authorList>
    </citation>
    <scope>NUCLEOTIDE SEQUENCE</scope>
    <source>
        <strain>Henan</strain>
    </source>
</reference>
<dbReference type="EMBL" id="DF144319">
    <property type="protein sequence ID" value="GAA56628.1"/>
    <property type="molecule type" value="Genomic_DNA"/>
</dbReference>
<keyword evidence="2" id="KW-1185">Reference proteome</keyword>
<name>G7YUJ8_CLOSI</name>
<dbReference type="Proteomes" id="UP000008909">
    <property type="component" value="Unassembled WGS sequence"/>
</dbReference>
<sequence>MFLELGNFTTNVSSTNEHDWVDWSSSPALERDQQQIQQIGESADITQMLSEIQIADKYPTKRAIMLSPRFRTKRLQTSCQAQQTDKLQLDHRTIGLRRSHKGRSRLLYSALHQCTQVATFSTDKRTLLEPFGRFPPNSAMRPFKSTVVKICELSTLLDVLTHFHNQIASRTYIHVDGKIAQALTVFIQHSRVKLIRTWVKDDQPTPPYDATNHNHARFQGHCNQSIRAFIVSEIGDDVIAIVIYHQRALPPFSVGRFGSINQFIGMHHKRHIRIQLNAPVAKNYNATAGLDQLNSTCLYHDSMYGWTHWKPTCIRHSCEYHPTIDPTISNPGSKLLHWFIASTIMNAEVVLSCTSLCVNVIKLPQTPTVIGGPGLRVEIDKTLISRRKNHAGIFGGICRETKEMFMYAVPDRTAATLVETIQACIAPGSIILSDMWASTLWIQRLELTHKPSNLFGTSKRCRINTNAAVTCLCNERVLHPKTTSAVTKPNESIYTYVRNALLTRLLKILRQPTTGFALPLGLIRRLNVLHQAASCSSCYDIQDIKNWRFSWVPYGISPQRSLSELVEIVHTLFVAFVKAIIRRLSENQNLSPVLFIRLMEILNSPQMALPRLRLIRQTTYGLCASMIH</sequence>
<dbReference type="AlphaFoldDB" id="G7YUJ8"/>
<dbReference type="PANTHER" id="PTHR47163:SF2">
    <property type="entry name" value="SI:DKEY-17M8.2"/>
    <property type="match status" value="1"/>
</dbReference>
<dbReference type="InterPro" id="IPR053164">
    <property type="entry name" value="IS1016-like_transposase"/>
</dbReference>